<dbReference type="HOGENOM" id="CLU_2407798_0_0_7"/>
<evidence type="ECO:0000313" key="2">
    <source>
        <dbReference type="Proteomes" id="UP000019140"/>
    </source>
</evidence>
<protein>
    <submittedName>
        <fullName evidence="1">Uncharacterized protein</fullName>
    </submittedName>
</protein>
<dbReference type="EMBL" id="AZHX01000436">
    <property type="protein sequence ID" value="ETX07501.1"/>
    <property type="molecule type" value="Genomic_DNA"/>
</dbReference>
<organism evidence="1 2">
    <name type="scientific">Candidatus Entotheonella gemina</name>
    <dbReference type="NCBI Taxonomy" id="1429439"/>
    <lineage>
        <taxon>Bacteria</taxon>
        <taxon>Pseudomonadati</taxon>
        <taxon>Nitrospinota/Tectimicrobiota group</taxon>
        <taxon>Candidatus Tectimicrobiota</taxon>
        <taxon>Candidatus Entotheonellia</taxon>
        <taxon>Candidatus Entotheonellales</taxon>
        <taxon>Candidatus Entotheonellaceae</taxon>
        <taxon>Candidatus Entotheonella</taxon>
    </lineage>
</organism>
<dbReference type="AlphaFoldDB" id="W4MC53"/>
<name>W4MC53_9BACT</name>
<gene>
    <name evidence="1" type="ORF">ETSY2_10810</name>
</gene>
<reference evidence="1 2" key="1">
    <citation type="journal article" date="2014" name="Nature">
        <title>An environmental bacterial taxon with a large and distinct metabolic repertoire.</title>
        <authorList>
            <person name="Wilson M.C."/>
            <person name="Mori T."/>
            <person name="Ruckert C."/>
            <person name="Uria A.R."/>
            <person name="Helf M.J."/>
            <person name="Takada K."/>
            <person name="Gernert C."/>
            <person name="Steffens U.A."/>
            <person name="Heycke N."/>
            <person name="Schmitt S."/>
            <person name="Rinke C."/>
            <person name="Helfrich E.J."/>
            <person name="Brachmann A.O."/>
            <person name="Gurgui C."/>
            <person name="Wakimoto T."/>
            <person name="Kracht M."/>
            <person name="Crusemann M."/>
            <person name="Hentschel U."/>
            <person name="Abe I."/>
            <person name="Matsunaga S."/>
            <person name="Kalinowski J."/>
            <person name="Takeyama H."/>
            <person name="Piel J."/>
        </authorList>
    </citation>
    <scope>NUCLEOTIDE SEQUENCE [LARGE SCALE GENOMIC DNA]</scope>
    <source>
        <strain evidence="2">TSY2</strain>
    </source>
</reference>
<proteinExistence type="predicted"/>
<keyword evidence="2" id="KW-1185">Reference proteome</keyword>
<dbReference type="Proteomes" id="UP000019140">
    <property type="component" value="Unassembled WGS sequence"/>
</dbReference>
<comment type="caution">
    <text evidence="1">The sequence shown here is derived from an EMBL/GenBank/DDBJ whole genome shotgun (WGS) entry which is preliminary data.</text>
</comment>
<sequence>MSTRLHDDKSLLQIRLRIGLQYSFEFLMDRMDKRRLATQITHPDTHVVDKDETAKISISCDEYPPLFLSDEKEFFIGCSCTSDVSGSNDIVV</sequence>
<evidence type="ECO:0000313" key="1">
    <source>
        <dbReference type="EMBL" id="ETX07501.1"/>
    </source>
</evidence>
<accession>W4MC53</accession>